<organism evidence="2">
    <name type="scientific">bioreactor metagenome</name>
    <dbReference type="NCBI Taxonomy" id="1076179"/>
    <lineage>
        <taxon>unclassified sequences</taxon>
        <taxon>metagenomes</taxon>
        <taxon>ecological metagenomes</taxon>
    </lineage>
</organism>
<sequence>MPQHRQQRLVQLDGDNAPGARGKLYAERAKPRADLKHRALRRNTAAINYPLQHGIIGKKVLTKRLIGNMAELFKQRFYRFG</sequence>
<evidence type="ECO:0000313" key="2">
    <source>
        <dbReference type="EMBL" id="MPN00051.1"/>
    </source>
</evidence>
<feature type="region of interest" description="Disordered" evidence="1">
    <location>
        <begin position="1"/>
        <end position="21"/>
    </location>
</feature>
<name>A0A645EDT5_9ZZZZ</name>
<protein>
    <submittedName>
        <fullName evidence="2">Uncharacterized protein</fullName>
    </submittedName>
</protein>
<accession>A0A645EDT5</accession>
<proteinExistence type="predicted"/>
<evidence type="ECO:0000256" key="1">
    <source>
        <dbReference type="SAM" id="MobiDB-lite"/>
    </source>
</evidence>
<dbReference type="EMBL" id="VSSQ01046100">
    <property type="protein sequence ID" value="MPN00051.1"/>
    <property type="molecule type" value="Genomic_DNA"/>
</dbReference>
<reference evidence="2" key="1">
    <citation type="submission" date="2019-08" db="EMBL/GenBank/DDBJ databases">
        <authorList>
            <person name="Kucharzyk K."/>
            <person name="Murdoch R.W."/>
            <person name="Higgins S."/>
            <person name="Loffler F."/>
        </authorList>
    </citation>
    <scope>NUCLEOTIDE SEQUENCE</scope>
</reference>
<comment type="caution">
    <text evidence="2">The sequence shown here is derived from an EMBL/GenBank/DDBJ whole genome shotgun (WGS) entry which is preliminary data.</text>
</comment>
<gene>
    <name evidence="2" type="ORF">SDC9_147245</name>
</gene>
<dbReference type="AlphaFoldDB" id="A0A645EDT5"/>